<evidence type="ECO:0000313" key="14">
    <source>
        <dbReference type="Proteomes" id="UP000182961"/>
    </source>
</evidence>
<dbReference type="GO" id="GO:0009252">
    <property type="term" value="P:peptidoglycan biosynthetic process"/>
    <property type="evidence" value="ECO:0007669"/>
    <property type="project" value="UniProtKB-KW"/>
</dbReference>
<keyword evidence="3" id="KW-0328">Glycosyltransferase</keyword>
<name>A0A1I4RCD7_9FLAO</name>
<dbReference type="GO" id="GO:0016020">
    <property type="term" value="C:membrane"/>
    <property type="evidence" value="ECO:0007669"/>
    <property type="project" value="InterPro"/>
</dbReference>
<organism evidence="13 14">
    <name type="scientific">Flavobacterium succinicans</name>
    <dbReference type="NCBI Taxonomy" id="29536"/>
    <lineage>
        <taxon>Bacteria</taxon>
        <taxon>Pseudomonadati</taxon>
        <taxon>Bacteroidota</taxon>
        <taxon>Flavobacteriia</taxon>
        <taxon>Flavobacteriales</taxon>
        <taxon>Flavobacteriaceae</taxon>
        <taxon>Flavobacterium</taxon>
    </lineage>
</organism>
<keyword evidence="10" id="KW-0961">Cell wall biogenesis/degradation</keyword>
<evidence type="ECO:0000256" key="7">
    <source>
        <dbReference type="ARBA" id="ARBA00022984"/>
    </source>
</evidence>
<proteinExistence type="predicted"/>
<evidence type="ECO:0000313" key="13">
    <source>
        <dbReference type="EMBL" id="SFM49696.1"/>
    </source>
</evidence>
<dbReference type="eggNOG" id="COG0744">
    <property type="taxonomic scope" value="Bacteria"/>
</dbReference>
<evidence type="ECO:0000256" key="11">
    <source>
        <dbReference type="SAM" id="Phobius"/>
    </source>
</evidence>
<dbReference type="Proteomes" id="UP000182961">
    <property type="component" value="Unassembled WGS sequence"/>
</dbReference>
<dbReference type="Pfam" id="PF00912">
    <property type="entry name" value="Transgly"/>
    <property type="match status" value="1"/>
</dbReference>
<evidence type="ECO:0000259" key="12">
    <source>
        <dbReference type="Pfam" id="PF00912"/>
    </source>
</evidence>
<keyword evidence="1" id="KW-1003">Cell membrane</keyword>
<dbReference type="InterPro" id="IPR023346">
    <property type="entry name" value="Lysozyme-like_dom_sf"/>
</dbReference>
<evidence type="ECO:0000256" key="3">
    <source>
        <dbReference type="ARBA" id="ARBA00022676"/>
    </source>
</evidence>
<keyword evidence="8 11" id="KW-1133">Transmembrane helix</keyword>
<dbReference type="SUPFAM" id="SSF53955">
    <property type="entry name" value="Lysozyme-like"/>
    <property type="match status" value="1"/>
</dbReference>
<evidence type="ECO:0000256" key="4">
    <source>
        <dbReference type="ARBA" id="ARBA00022679"/>
    </source>
</evidence>
<keyword evidence="9 11" id="KW-0472">Membrane</keyword>
<dbReference type="STRING" id="29536.FLB_20110"/>
<evidence type="ECO:0000256" key="6">
    <source>
        <dbReference type="ARBA" id="ARBA00022960"/>
    </source>
</evidence>
<feature type="domain" description="Glycosyl transferase family 51" evidence="12">
    <location>
        <begin position="433"/>
        <end position="586"/>
    </location>
</feature>
<evidence type="ECO:0000256" key="10">
    <source>
        <dbReference type="ARBA" id="ARBA00023316"/>
    </source>
</evidence>
<protein>
    <submittedName>
        <fullName evidence="13">Transglycosylase</fullName>
    </submittedName>
</protein>
<evidence type="ECO:0000256" key="1">
    <source>
        <dbReference type="ARBA" id="ARBA00022475"/>
    </source>
</evidence>
<keyword evidence="2" id="KW-0997">Cell inner membrane</keyword>
<dbReference type="GO" id="GO:0008360">
    <property type="term" value="P:regulation of cell shape"/>
    <property type="evidence" value="ECO:0007669"/>
    <property type="project" value="UniProtKB-KW"/>
</dbReference>
<dbReference type="PANTHER" id="PTHR30400">
    <property type="entry name" value="MONOFUNCTIONAL BIOSYNTHETIC PEPTIDOGLYCAN TRANSGLYCOSYLASE"/>
    <property type="match status" value="1"/>
</dbReference>
<keyword evidence="6" id="KW-0133">Cell shape</keyword>
<keyword evidence="7" id="KW-0573">Peptidoglycan synthesis</keyword>
<accession>A0A1I4RCD7</accession>
<evidence type="ECO:0000256" key="2">
    <source>
        <dbReference type="ARBA" id="ARBA00022519"/>
    </source>
</evidence>
<dbReference type="InterPro" id="IPR011812">
    <property type="entry name" value="Pep_trsgly"/>
</dbReference>
<dbReference type="Gene3D" id="1.10.3810.10">
    <property type="entry name" value="Biosynthetic peptidoglycan transglycosylase-like"/>
    <property type="match status" value="1"/>
</dbReference>
<dbReference type="PANTHER" id="PTHR30400:SF0">
    <property type="entry name" value="BIOSYNTHETIC PEPTIDOGLYCAN TRANSGLYCOSYLASE"/>
    <property type="match status" value="1"/>
</dbReference>
<sequence>MRTNKQKLLLALKVLAIVLLVTIGGFIFFRDTLLDQALDKVSTKMTQQYNSDFSVKKASFDGLSGIDLYDVILAPKNADTLLHIKKLNTSISFWNLFIGNIQLEKLELEDGYIQLVKKGKQRNFDAFLKKEEEINLENSDRKTDYAATAYRLISRILNLVPTDMHIQNLAFKIDDNGNKTLLDFKNLTLQNEQLNCSLAVATNTFKQRLSLKGIANPRNKTADFRIFNQDTGAIRLPYVDERYHLQSSFDSIRLNIQNIEKSSGEFHFDGLATITNLRINHPKIANKDVVINNARFDYRFLLGADFISIDKSSTLQLNKIKVHPYMAYETESDTIYKLQVSIPKMKAQDFIVSLPDGLFTNFQGMQAQGNFEYNLDFKFNKNKPNQLVFDSKLNKENLRITKYGKANLTKLNGEFVYRAIIKNVLQRPILVGAENADYTPLDQISPYLQKCVLTTEDPSFFNHRGFINEAFKQSILKNIRTKKFARGASTISMQLVKNAFLTREKTLSRKLEEILLVYILENNRVVSKQRMLEVYFNIIEWGPDVYGIGEASRFYFQKTPAELDLNECLYLARIIPSPRKFMYQFNDEGKLKDFAVKQQLFLTNLMNRRGLLAPEDSIYKSKPFMVTGQAKSFIKLRVPDSIQIQADSIAADLIFGF</sequence>
<keyword evidence="5 11" id="KW-0812">Transmembrane</keyword>
<gene>
    <name evidence="13" type="ORF">SAMN05444143_101293</name>
</gene>
<dbReference type="RefSeq" id="WP_024980669.1">
    <property type="nucleotide sequence ID" value="NZ_CBCRUM010000001.1"/>
</dbReference>
<keyword evidence="4" id="KW-0808">Transferase</keyword>
<evidence type="ECO:0000256" key="8">
    <source>
        <dbReference type="ARBA" id="ARBA00022989"/>
    </source>
</evidence>
<reference evidence="14" key="1">
    <citation type="submission" date="2016-10" db="EMBL/GenBank/DDBJ databases">
        <authorList>
            <person name="Varghese N."/>
            <person name="Submissions S."/>
        </authorList>
    </citation>
    <scope>NUCLEOTIDE SEQUENCE [LARGE SCALE GENOMIC DNA]</scope>
    <source>
        <strain evidence="14">DSM 4002</strain>
    </source>
</reference>
<keyword evidence="14" id="KW-1185">Reference proteome</keyword>
<dbReference type="AlphaFoldDB" id="A0A1I4RCD7"/>
<evidence type="ECO:0000256" key="9">
    <source>
        <dbReference type="ARBA" id="ARBA00023136"/>
    </source>
</evidence>
<dbReference type="InterPro" id="IPR036950">
    <property type="entry name" value="PBP_transglycosylase"/>
</dbReference>
<dbReference type="GO" id="GO:0071555">
    <property type="term" value="P:cell wall organization"/>
    <property type="evidence" value="ECO:0007669"/>
    <property type="project" value="UniProtKB-KW"/>
</dbReference>
<feature type="transmembrane region" description="Helical" evidence="11">
    <location>
        <begin position="9"/>
        <end position="29"/>
    </location>
</feature>
<evidence type="ECO:0000256" key="5">
    <source>
        <dbReference type="ARBA" id="ARBA00022692"/>
    </source>
</evidence>
<dbReference type="EMBL" id="FOUT01000001">
    <property type="protein sequence ID" value="SFM49696.1"/>
    <property type="molecule type" value="Genomic_DNA"/>
</dbReference>
<dbReference type="InterPro" id="IPR001264">
    <property type="entry name" value="Glyco_trans_51"/>
</dbReference>
<dbReference type="GO" id="GO:0016763">
    <property type="term" value="F:pentosyltransferase activity"/>
    <property type="evidence" value="ECO:0007669"/>
    <property type="project" value="InterPro"/>
</dbReference>
<dbReference type="GO" id="GO:0009274">
    <property type="term" value="C:peptidoglycan-based cell wall"/>
    <property type="evidence" value="ECO:0007669"/>
    <property type="project" value="InterPro"/>
</dbReference>